<dbReference type="RefSeq" id="WP_006895126.1">
    <property type="nucleotide sequence ID" value="NZ_BAAARB010000012.1"/>
</dbReference>
<organism evidence="2 3">
    <name type="scientific">Gordonia cholesterolivorans</name>
    <dbReference type="NCBI Taxonomy" id="559625"/>
    <lineage>
        <taxon>Bacteria</taxon>
        <taxon>Bacillati</taxon>
        <taxon>Actinomycetota</taxon>
        <taxon>Actinomycetes</taxon>
        <taxon>Mycobacteriales</taxon>
        <taxon>Gordoniaceae</taxon>
        <taxon>Gordonia</taxon>
    </lineage>
</organism>
<protein>
    <submittedName>
        <fullName evidence="2">Uncharacterized protein</fullName>
    </submittedName>
</protein>
<evidence type="ECO:0000256" key="1">
    <source>
        <dbReference type="SAM" id="MobiDB-lite"/>
    </source>
</evidence>
<evidence type="ECO:0000313" key="3">
    <source>
        <dbReference type="Proteomes" id="UP001501170"/>
    </source>
</evidence>
<feature type="region of interest" description="Disordered" evidence="1">
    <location>
        <begin position="72"/>
        <end position="135"/>
    </location>
</feature>
<accession>A0ABN3HKN5</accession>
<dbReference type="EMBL" id="BAAARB010000012">
    <property type="protein sequence ID" value="GAA2382667.1"/>
    <property type="molecule type" value="Genomic_DNA"/>
</dbReference>
<name>A0ABN3HKN5_9ACTN</name>
<feature type="compositionally biased region" description="Polar residues" evidence="1">
    <location>
        <begin position="77"/>
        <end position="87"/>
    </location>
</feature>
<proteinExistence type="predicted"/>
<gene>
    <name evidence="2" type="ORF">GCM10009855_23560</name>
</gene>
<comment type="caution">
    <text evidence="2">The sequence shown here is derived from an EMBL/GenBank/DDBJ whole genome shotgun (WGS) entry which is preliminary data.</text>
</comment>
<dbReference type="Proteomes" id="UP001501170">
    <property type="component" value="Unassembled WGS sequence"/>
</dbReference>
<evidence type="ECO:0000313" key="2">
    <source>
        <dbReference type="EMBL" id="GAA2382667.1"/>
    </source>
</evidence>
<sequence>MGIMDHIPHFGMEWSGSRVTWLAKNLPFVGDVDLSSAGISPFRDGGQIPNFRNGGQIPDDRAARPQVSLARLHRQHGTSGERATSAQRAGGALPTNRAQATEANMAARRRQGGASAPTRRRPNPPRAPRHSAGQHTGIGADMAALTPASAGLSGGGPVGLHAVTGARRQKHEFCPGVA</sequence>
<keyword evidence="3" id="KW-1185">Reference proteome</keyword>
<reference evidence="2 3" key="1">
    <citation type="journal article" date="2019" name="Int. J. Syst. Evol. Microbiol.">
        <title>The Global Catalogue of Microorganisms (GCM) 10K type strain sequencing project: providing services to taxonomists for standard genome sequencing and annotation.</title>
        <authorList>
            <consortium name="The Broad Institute Genomics Platform"/>
            <consortium name="The Broad Institute Genome Sequencing Center for Infectious Disease"/>
            <person name="Wu L."/>
            <person name="Ma J."/>
        </authorList>
    </citation>
    <scope>NUCLEOTIDE SEQUENCE [LARGE SCALE GENOMIC DNA]</scope>
    <source>
        <strain evidence="2 3">JCM 16227</strain>
    </source>
</reference>
<feature type="compositionally biased region" description="Basic residues" evidence="1">
    <location>
        <begin position="118"/>
        <end position="129"/>
    </location>
</feature>